<evidence type="ECO:0000313" key="3">
    <source>
        <dbReference type="Proteomes" id="UP001281410"/>
    </source>
</evidence>
<dbReference type="EMBL" id="JANJYJ010000007">
    <property type="protein sequence ID" value="KAK3197812.1"/>
    <property type="molecule type" value="Genomic_DNA"/>
</dbReference>
<name>A0AAE0A0A3_9ROSI</name>
<organism evidence="2 3">
    <name type="scientific">Dipteronia sinensis</name>
    <dbReference type="NCBI Taxonomy" id="43782"/>
    <lineage>
        <taxon>Eukaryota</taxon>
        <taxon>Viridiplantae</taxon>
        <taxon>Streptophyta</taxon>
        <taxon>Embryophyta</taxon>
        <taxon>Tracheophyta</taxon>
        <taxon>Spermatophyta</taxon>
        <taxon>Magnoliopsida</taxon>
        <taxon>eudicotyledons</taxon>
        <taxon>Gunneridae</taxon>
        <taxon>Pentapetalae</taxon>
        <taxon>rosids</taxon>
        <taxon>malvids</taxon>
        <taxon>Sapindales</taxon>
        <taxon>Sapindaceae</taxon>
        <taxon>Hippocastanoideae</taxon>
        <taxon>Acereae</taxon>
        <taxon>Dipteronia</taxon>
    </lineage>
</organism>
<dbReference type="EMBL" id="JANJYJ010000007">
    <property type="protein sequence ID" value="KAK3197809.1"/>
    <property type="molecule type" value="Genomic_DNA"/>
</dbReference>
<dbReference type="Proteomes" id="UP001281410">
    <property type="component" value="Unassembled WGS sequence"/>
</dbReference>
<dbReference type="AlphaFoldDB" id="A0AAE0A0A3"/>
<comment type="caution">
    <text evidence="2">The sequence shown here is derived from an EMBL/GenBank/DDBJ whole genome shotgun (WGS) entry which is preliminary data.</text>
</comment>
<protein>
    <submittedName>
        <fullName evidence="2">Uncharacterized protein</fullName>
    </submittedName>
</protein>
<sequence>MLKGKKAFPRIYALASQKDGLVCELGRWEGDCWIWDIPLRRSIFDWEIAQWNGFKLALNCISIRFGCPDALAWTFCPNGSFQSNLLGDVWRRLGKWALMQFPGCCGSGLFLIRSKFFCGSCLRFITKELVVSC</sequence>
<evidence type="ECO:0000313" key="1">
    <source>
        <dbReference type="EMBL" id="KAK3197809.1"/>
    </source>
</evidence>
<accession>A0AAE0A0A3</accession>
<evidence type="ECO:0000313" key="2">
    <source>
        <dbReference type="EMBL" id="KAK3197812.1"/>
    </source>
</evidence>
<keyword evidence="3" id="KW-1185">Reference proteome</keyword>
<gene>
    <name evidence="1" type="ORF">Dsin_021224</name>
    <name evidence="2" type="ORF">Dsin_021227</name>
</gene>
<reference evidence="2" key="1">
    <citation type="journal article" date="2023" name="Plant J.">
        <title>Genome sequences and population genomics provide insights into the demographic history, inbreeding, and mutation load of two 'living fossil' tree species of Dipteronia.</title>
        <authorList>
            <person name="Feng Y."/>
            <person name="Comes H.P."/>
            <person name="Chen J."/>
            <person name="Zhu S."/>
            <person name="Lu R."/>
            <person name="Zhang X."/>
            <person name="Li P."/>
            <person name="Qiu J."/>
            <person name="Olsen K.M."/>
            <person name="Qiu Y."/>
        </authorList>
    </citation>
    <scope>NUCLEOTIDE SEQUENCE</scope>
    <source>
        <strain evidence="2">NBL</strain>
    </source>
</reference>
<proteinExistence type="predicted"/>